<protein>
    <recommendedName>
        <fullName evidence="3">Link domain-containing protein</fullName>
    </recommendedName>
</protein>
<evidence type="ECO:0000313" key="4">
    <source>
        <dbReference type="EMBL" id="QHU04039.1"/>
    </source>
</evidence>
<feature type="transmembrane region" description="Helical" evidence="2">
    <location>
        <begin position="191"/>
        <end position="212"/>
    </location>
</feature>
<dbReference type="InterPro" id="IPR016186">
    <property type="entry name" value="C-type_lectin-like/link_sf"/>
</dbReference>
<feature type="transmembrane region" description="Helical" evidence="2">
    <location>
        <begin position="117"/>
        <end position="136"/>
    </location>
</feature>
<reference evidence="4" key="1">
    <citation type="journal article" date="2020" name="Nature">
        <title>Giant virus diversity and host interactions through global metagenomics.</title>
        <authorList>
            <person name="Schulz F."/>
            <person name="Roux S."/>
            <person name="Paez-Espino D."/>
            <person name="Jungbluth S."/>
            <person name="Walsh D.A."/>
            <person name="Denef V.J."/>
            <person name="McMahon K.D."/>
            <person name="Konstantinidis K.T."/>
            <person name="Eloe-Fadrosh E.A."/>
            <person name="Kyrpides N.C."/>
            <person name="Woyke T."/>
        </authorList>
    </citation>
    <scope>NUCLEOTIDE SEQUENCE</scope>
    <source>
        <strain evidence="4">GVMAG-M-3300027708-20</strain>
    </source>
</reference>
<dbReference type="InterPro" id="IPR016187">
    <property type="entry name" value="CTDL_fold"/>
</dbReference>
<dbReference type="GO" id="GO:0007155">
    <property type="term" value="P:cell adhesion"/>
    <property type="evidence" value="ECO:0007669"/>
    <property type="project" value="InterPro"/>
</dbReference>
<feature type="transmembrane region" description="Helical" evidence="2">
    <location>
        <begin position="160"/>
        <end position="179"/>
    </location>
</feature>
<dbReference type="Gene3D" id="3.10.100.10">
    <property type="entry name" value="Mannose-Binding Protein A, subunit A"/>
    <property type="match status" value="1"/>
</dbReference>
<keyword evidence="2" id="KW-1133">Transmembrane helix</keyword>
<dbReference type="GO" id="GO:0005540">
    <property type="term" value="F:hyaluronic acid binding"/>
    <property type="evidence" value="ECO:0007669"/>
    <property type="project" value="InterPro"/>
</dbReference>
<dbReference type="Pfam" id="PF00193">
    <property type="entry name" value="Xlink"/>
    <property type="match status" value="1"/>
</dbReference>
<evidence type="ECO:0000256" key="2">
    <source>
        <dbReference type="SAM" id="Phobius"/>
    </source>
</evidence>
<keyword evidence="2" id="KW-0472">Membrane</keyword>
<feature type="domain" description="Link" evidence="3">
    <location>
        <begin position="302"/>
        <end position="402"/>
    </location>
</feature>
<keyword evidence="2" id="KW-0812">Transmembrane</keyword>
<dbReference type="AlphaFoldDB" id="A0A6C0JEK5"/>
<feature type="transmembrane region" description="Helical" evidence="2">
    <location>
        <begin position="79"/>
        <end position="96"/>
    </location>
</feature>
<dbReference type="PROSITE" id="PS50963">
    <property type="entry name" value="LINK_2"/>
    <property type="match status" value="1"/>
</dbReference>
<dbReference type="SUPFAM" id="SSF56436">
    <property type="entry name" value="C-type lectin-like"/>
    <property type="match status" value="1"/>
</dbReference>
<evidence type="ECO:0000256" key="1">
    <source>
        <dbReference type="ARBA" id="ARBA00023157"/>
    </source>
</evidence>
<sequence length="461" mass="52595">MSNTGEKINVVNNQQRNGYVLNSSSNSIPPGYSVNGNIESKKTYHGNAYLEDEYIFGQKNDNGKLQSDIFYSVFNKSNITFVFWFLAIYLVAYIILKIFFNKDEDYSNYQLRLSRTIDILTLFFFVILVVSIYSSYNEKDRNKILENNFLILKYFIDDPISIVSLLFFILILYFVLYLFSVPMSRETKPFIVSIIETVVWVLLVIILFADFFKYVLGISLTDIVYKLFNWSTLPDKGKYEKTIVVGNTVAKVNTVTTGNTIASASKPLQPPPVVPPQIDKNPVVGGNTVVSGNPFVGSVPVQKNEVFNISNNLYTYDDAQSICSVYGAKLANYDQLEEAYNHGAEWCNYGWSDGQMAFFPTQKSTWKNLQNDPKKKNNCGRPGINGGYFANPYIKFGVNCYGKKPNPTDADLARMKANQQQVIQPKKPEDAELDEKVKFWKDNKDKLLQINSYNQKTWSEN</sequence>
<proteinExistence type="predicted"/>
<accession>A0A6C0JEK5</accession>
<evidence type="ECO:0000259" key="3">
    <source>
        <dbReference type="PROSITE" id="PS50963"/>
    </source>
</evidence>
<organism evidence="4">
    <name type="scientific">viral metagenome</name>
    <dbReference type="NCBI Taxonomy" id="1070528"/>
    <lineage>
        <taxon>unclassified sequences</taxon>
        <taxon>metagenomes</taxon>
        <taxon>organismal metagenomes</taxon>
    </lineage>
</organism>
<keyword evidence="1" id="KW-1015">Disulfide bond</keyword>
<name>A0A6C0JEK5_9ZZZZ</name>
<dbReference type="EMBL" id="MN740390">
    <property type="protein sequence ID" value="QHU04039.1"/>
    <property type="molecule type" value="Genomic_DNA"/>
</dbReference>
<dbReference type="SMART" id="SM00445">
    <property type="entry name" value="LINK"/>
    <property type="match status" value="1"/>
</dbReference>
<dbReference type="InterPro" id="IPR000538">
    <property type="entry name" value="Link_dom"/>
</dbReference>